<accession>A0A6P0CA18</accession>
<name>A0A6P0CA18_9RHOB</name>
<dbReference type="RefSeq" id="WP_164352015.1">
    <property type="nucleotide sequence ID" value="NZ_JAABNT010000001.1"/>
</dbReference>
<feature type="signal peptide" evidence="1">
    <location>
        <begin position="1"/>
        <end position="23"/>
    </location>
</feature>
<dbReference type="Proteomes" id="UP000468591">
    <property type="component" value="Unassembled WGS sequence"/>
</dbReference>
<protein>
    <submittedName>
        <fullName evidence="2">Uncharacterized protein</fullName>
    </submittedName>
</protein>
<keyword evidence="1" id="KW-0732">Signal</keyword>
<evidence type="ECO:0000256" key="1">
    <source>
        <dbReference type="SAM" id="SignalP"/>
    </source>
</evidence>
<dbReference type="AlphaFoldDB" id="A0A6P0CA18"/>
<comment type="caution">
    <text evidence="2">The sequence shown here is derived from an EMBL/GenBank/DDBJ whole genome shotgun (WGS) entry which is preliminary data.</text>
</comment>
<gene>
    <name evidence="2" type="ORF">GV827_02040</name>
</gene>
<sequence>MTITIHLAACAAVGLSAPILSLASSRPVPGDVALVIAPPWIAREAIVAAAGGHPVGPSSMPLGLLAQSDSPDFADNLRSAGAWFVADGRPVALLCGVST</sequence>
<keyword evidence="3" id="KW-1185">Reference proteome</keyword>
<dbReference type="EMBL" id="JAABNT010000001">
    <property type="protein sequence ID" value="NEK21184.1"/>
    <property type="molecule type" value="Genomic_DNA"/>
</dbReference>
<proteinExistence type="predicted"/>
<evidence type="ECO:0000313" key="2">
    <source>
        <dbReference type="EMBL" id="NEK21184.1"/>
    </source>
</evidence>
<feature type="chain" id="PRO_5027011911" evidence="1">
    <location>
        <begin position="24"/>
        <end position="99"/>
    </location>
</feature>
<evidence type="ECO:0000313" key="3">
    <source>
        <dbReference type="Proteomes" id="UP000468591"/>
    </source>
</evidence>
<reference evidence="2 3" key="1">
    <citation type="submission" date="2020-01" db="EMBL/GenBank/DDBJ databases">
        <title>Sulfitobacter sediminilitoris sp. nov., isolated from a tidal flat.</title>
        <authorList>
            <person name="Park S."/>
            <person name="Yoon J.-H."/>
        </authorList>
    </citation>
    <scope>NUCLEOTIDE SEQUENCE [LARGE SCALE GENOMIC DNA]</scope>
    <source>
        <strain evidence="2 3">JBTF-M27</strain>
    </source>
</reference>
<organism evidence="2 3">
    <name type="scientific">Sulfitobacter sediminilitoris</name>
    <dbReference type="NCBI Taxonomy" id="2698830"/>
    <lineage>
        <taxon>Bacteria</taxon>
        <taxon>Pseudomonadati</taxon>
        <taxon>Pseudomonadota</taxon>
        <taxon>Alphaproteobacteria</taxon>
        <taxon>Rhodobacterales</taxon>
        <taxon>Roseobacteraceae</taxon>
        <taxon>Sulfitobacter</taxon>
    </lineage>
</organism>